<organism evidence="5 6">
    <name type="scientific">Saccharopolyspora griseoalba</name>
    <dbReference type="NCBI Taxonomy" id="1431848"/>
    <lineage>
        <taxon>Bacteria</taxon>
        <taxon>Bacillati</taxon>
        <taxon>Actinomycetota</taxon>
        <taxon>Actinomycetes</taxon>
        <taxon>Pseudonocardiales</taxon>
        <taxon>Pseudonocardiaceae</taxon>
        <taxon>Saccharopolyspora</taxon>
    </lineage>
</organism>
<evidence type="ECO:0000313" key="5">
    <source>
        <dbReference type="EMBL" id="MFC7341505.1"/>
    </source>
</evidence>
<comment type="caution">
    <text evidence="5">The sequence shown here is derived from an EMBL/GenBank/DDBJ whole genome shotgun (WGS) entry which is preliminary data.</text>
</comment>
<feature type="compositionally biased region" description="Low complexity" evidence="2">
    <location>
        <begin position="31"/>
        <end position="53"/>
    </location>
</feature>
<evidence type="ECO:0000259" key="4">
    <source>
        <dbReference type="Pfam" id="PF00080"/>
    </source>
</evidence>
<keyword evidence="3" id="KW-0732">Signal</keyword>
<comment type="similarity">
    <text evidence="1">Belongs to the Cu-Zn superoxide dismutase family.</text>
</comment>
<dbReference type="Pfam" id="PF00080">
    <property type="entry name" value="Sod_Cu"/>
    <property type="match status" value="1"/>
</dbReference>
<feature type="chain" id="PRO_5046518381" evidence="3">
    <location>
        <begin position="25"/>
        <end position="210"/>
    </location>
</feature>
<feature type="region of interest" description="Disordered" evidence="2">
    <location>
        <begin position="27"/>
        <end position="63"/>
    </location>
</feature>
<name>A0ABW2LK07_9PSEU</name>
<evidence type="ECO:0000256" key="1">
    <source>
        <dbReference type="ARBA" id="ARBA00010457"/>
    </source>
</evidence>
<dbReference type="InterPro" id="IPR001424">
    <property type="entry name" value="SOD_Cu_Zn_dom"/>
</dbReference>
<dbReference type="InterPro" id="IPR036423">
    <property type="entry name" value="SOD-like_Cu/Zn_dom_sf"/>
</dbReference>
<proteinExistence type="inferred from homology"/>
<feature type="region of interest" description="Disordered" evidence="2">
    <location>
        <begin position="120"/>
        <end position="144"/>
    </location>
</feature>
<dbReference type="RefSeq" id="WP_380666461.1">
    <property type="nucleotide sequence ID" value="NZ_JBHTCJ010000004.1"/>
</dbReference>
<dbReference type="Proteomes" id="UP001596504">
    <property type="component" value="Unassembled WGS sequence"/>
</dbReference>
<feature type="compositionally biased region" description="Polar residues" evidence="2">
    <location>
        <begin position="159"/>
        <end position="178"/>
    </location>
</feature>
<evidence type="ECO:0000256" key="2">
    <source>
        <dbReference type="SAM" id="MobiDB-lite"/>
    </source>
</evidence>
<dbReference type="EMBL" id="JBHTCJ010000004">
    <property type="protein sequence ID" value="MFC7341505.1"/>
    <property type="molecule type" value="Genomic_DNA"/>
</dbReference>
<feature type="domain" description="Superoxide dismutase copper/zinc binding" evidence="4">
    <location>
        <begin position="87"/>
        <end position="205"/>
    </location>
</feature>
<reference evidence="6" key="1">
    <citation type="journal article" date="2019" name="Int. J. Syst. Evol. Microbiol.">
        <title>The Global Catalogue of Microorganisms (GCM) 10K type strain sequencing project: providing services to taxonomists for standard genome sequencing and annotation.</title>
        <authorList>
            <consortium name="The Broad Institute Genomics Platform"/>
            <consortium name="The Broad Institute Genome Sequencing Center for Infectious Disease"/>
            <person name="Wu L."/>
            <person name="Ma J."/>
        </authorList>
    </citation>
    <scope>NUCLEOTIDE SEQUENCE [LARGE SCALE GENOMIC DNA]</scope>
    <source>
        <strain evidence="6">WLHS5</strain>
    </source>
</reference>
<dbReference type="PROSITE" id="PS51257">
    <property type="entry name" value="PROKAR_LIPOPROTEIN"/>
    <property type="match status" value="1"/>
</dbReference>
<accession>A0ABW2LK07</accession>
<feature type="region of interest" description="Disordered" evidence="2">
    <location>
        <begin position="159"/>
        <end position="179"/>
    </location>
</feature>
<evidence type="ECO:0000313" key="6">
    <source>
        <dbReference type="Proteomes" id="UP001596504"/>
    </source>
</evidence>
<sequence length="210" mass="22112">MQRTRLPGSIFGLCAASALLVACGGGGGDAGYQQPGQQTTQQQAPPTSQAPAPKETSGTFQKYQPTVSAITYDPEQVPIGSRIKVSSQQVDGKTRVALEAQGLRPDRDYGAHVHVNQCGQEGDEAGPHYQEKPDPVKPSVDPAFANPQNEVWLDFRTDAQGNGKSTAEGSWSLSSRGDAQSVVLHAHRTSSAHGEAGEAGDRLACITADF</sequence>
<feature type="signal peptide" evidence="3">
    <location>
        <begin position="1"/>
        <end position="24"/>
    </location>
</feature>
<protein>
    <submittedName>
        <fullName evidence="5">Superoxide dismutase family protein</fullName>
    </submittedName>
</protein>
<evidence type="ECO:0000256" key="3">
    <source>
        <dbReference type="SAM" id="SignalP"/>
    </source>
</evidence>
<dbReference type="Gene3D" id="2.60.40.200">
    <property type="entry name" value="Superoxide dismutase, copper/zinc binding domain"/>
    <property type="match status" value="1"/>
</dbReference>
<dbReference type="SUPFAM" id="SSF49329">
    <property type="entry name" value="Cu,Zn superoxide dismutase-like"/>
    <property type="match status" value="1"/>
</dbReference>
<feature type="compositionally biased region" description="Basic and acidic residues" evidence="2">
    <location>
        <begin position="125"/>
        <end position="135"/>
    </location>
</feature>
<gene>
    <name evidence="5" type="ORF">ACFQRI_08760</name>
</gene>
<keyword evidence="6" id="KW-1185">Reference proteome</keyword>